<evidence type="ECO:0000256" key="1">
    <source>
        <dbReference type="SAM" id="MobiDB-lite"/>
    </source>
</evidence>
<organism evidence="2 3">
    <name type="scientific">Paramuricea clavata</name>
    <name type="common">Red gorgonian</name>
    <name type="synonym">Violescent sea-whip</name>
    <dbReference type="NCBI Taxonomy" id="317549"/>
    <lineage>
        <taxon>Eukaryota</taxon>
        <taxon>Metazoa</taxon>
        <taxon>Cnidaria</taxon>
        <taxon>Anthozoa</taxon>
        <taxon>Octocorallia</taxon>
        <taxon>Malacalcyonacea</taxon>
        <taxon>Plexauridae</taxon>
        <taxon>Paramuricea</taxon>
    </lineage>
</organism>
<feature type="region of interest" description="Disordered" evidence="1">
    <location>
        <begin position="239"/>
        <end position="271"/>
    </location>
</feature>
<dbReference type="Proteomes" id="UP001152795">
    <property type="component" value="Unassembled WGS sequence"/>
</dbReference>
<name>A0A7D9DK55_PARCT</name>
<dbReference type="EMBL" id="CACRXK020001192">
    <property type="protein sequence ID" value="CAB3987550.1"/>
    <property type="molecule type" value="Genomic_DNA"/>
</dbReference>
<accession>A0A7D9DK55</accession>
<dbReference type="AlphaFoldDB" id="A0A7D9DK55"/>
<dbReference type="OrthoDB" id="10473615at2759"/>
<evidence type="ECO:0000313" key="2">
    <source>
        <dbReference type="EMBL" id="CAB3987550.1"/>
    </source>
</evidence>
<proteinExistence type="predicted"/>
<keyword evidence="3" id="KW-1185">Reference proteome</keyword>
<sequence length="271" mass="30388">MDEVEAKKQERSKSKMAVTHTSRRLIDATHRDVDFETLKGFIVELEKVYDEFCIITDEYELLVSDQKFVKHRVVNGDDIKTYNANVKQTYVEARDVYVKIKAENERSKQSIAMAPLMTALRRDMNRLQDIISAVDDSLSQEAPSSGSLQMDKSDMENLLNEMCDKINKLTAIQPDIYLPSDVETIMGTAYNKIRKINLNLKKNQAPKVPVILPNDEERPKNTEGMLTNLTPNVTSDVHTLAGGSTLEPVGPSTPNSLLTSLSADMSPVNPN</sequence>
<gene>
    <name evidence="2" type="ORF">PACLA_8A000714</name>
</gene>
<comment type="caution">
    <text evidence="2">The sequence shown here is derived from an EMBL/GenBank/DDBJ whole genome shotgun (WGS) entry which is preliminary data.</text>
</comment>
<protein>
    <submittedName>
        <fullName evidence="2">Uncharacterized protein</fullName>
    </submittedName>
</protein>
<feature type="compositionally biased region" description="Low complexity" evidence="1">
    <location>
        <begin position="252"/>
        <end position="262"/>
    </location>
</feature>
<reference evidence="2" key="1">
    <citation type="submission" date="2020-04" db="EMBL/GenBank/DDBJ databases">
        <authorList>
            <person name="Alioto T."/>
            <person name="Alioto T."/>
            <person name="Gomez Garrido J."/>
        </authorList>
    </citation>
    <scope>NUCLEOTIDE SEQUENCE</scope>
    <source>
        <strain evidence="2">A484AB</strain>
    </source>
</reference>
<evidence type="ECO:0000313" key="3">
    <source>
        <dbReference type="Proteomes" id="UP001152795"/>
    </source>
</evidence>